<reference evidence="2 3" key="1">
    <citation type="submission" date="2017-11" db="EMBL/GenBank/DDBJ databases">
        <title>Complete genome of Rhizobium leguminosarum Norway, an ineffective micro-symbiont.</title>
        <authorList>
            <person name="Hoffrichter A."/>
            <person name="Liang J."/>
            <person name="Brachmann A."/>
            <person name="Marin M."/>
        </authorList>
    </citation>
    <scope>NUCLEOTIDE SEQUENCE [LARGE SCALE GENOMIC DNA]</scope>
    <source>
        <strain evidence="2 3">Norway</strain>
    </source>
</reference>
<proteinExistence type="predicted"/>
<accession>A0A2K9Z370</accession>
<protein>
    <submittedName>
        <fullName evidence="2">Uncharacterized protein</fullName>
    </submittedName>
</protein>
<sequence length="113" mass="12273">MARFYFHIRMQEGFDPDYDGVEIRCGDGIAEAVSIARRMVSELLVAANGSYSLVSPLVSKLAAGQTPKKVNADPLSCLQSVWQMPIRLGEPRTASRTSPHLQDPVSAVISSNP</sequence>
<organism evidence="2 3">
    <name type="scientific">Rhizobium leguminosarum</name>
    <dbReference type="NCBI Taxonomy" id="384"/>
    <lineage>
        <taxon>Bacteria</taxon>
        <taxon>Pseudomonadati</taxon>
        <taxon>Pseudomonadota</taxon>
        <taxon>Alphaproteobacteria</taxon>
        <taxon>Hyphomicrobiales</taxon>
        <taxon>Rhizobiaceae</taxon>
        <taxon>Rhizobium/Agrobacterium group</taxon>
        <taxon>Rhizobium</taxon>
    </lineage>
</organism>
<evidence type="ECO:0000313" key="3">
    <source>
        <dbReference type="Proteomes" id="UP000238523"/>
    </source>
</evidence>
<dbReference type="EMBL" id="CP025012">
    <property type="protein sequence ID" value="AUW42656.1"/>
    <property type="molecule type" value="Genomic_DNA"/>
</dbReference>
<evidence type="ECO:0000313" key="2">
    <source>
        <dbReference type="EMBL" id="AUW42656.1"/>
    </source>
</evidence>
<dbReference type="AlphaFoldDB" id="A0A2K9Z370"/>
<gene>
    <name evidence="2" type="ORF">CUJ84_Chr002297</name>
</gene>
<dbReference type="Proteomes" id="UP000238523">
    <property type="component" value="Chromosome"/>
</dbReference>
<feature type="region of interest" description="Disordered" evidence="1">
    <location>
        <begin position="89"/>
        <end position="113"/>
    </location>
</feature>
<evidence type="ECO:0000256" key="1">
    <source>
        <dbReference type="SAM" id="MobiDB-lite"/>
    </source>
</evidence>
<name>A0A2K9Z370_RHILE</name>